<dbReference type="Proteomes" id="UP000439903">
    <property type="component" value="Unassembled WGS sequence"/>
</dbReference>
<keyword evidence="3" id="KW-1185">Reference proteome</keyword>
<dbReference type="EMBL" id="WTPW01000135">
    <property type="protein sequence ID" value="KAF0543550.1"/>
    <property type="molecule type" value="Genomic_DNA"/>
</dbReference>
<evidence type="ECO:0000313" key="2">
    <source>
        <dbReference type="EMBL" id="KAF0543550.1"/>
    </source>
</evidence>
<feature type="compositionally biased region" description="Polar residues" evidence="1">
    <location>
        <begin position="1"/>
        <end position="20"/>
    </location>
</feature>
<reference evidence="2 3" key="1">
    <citation type="journal article" date="2019" name="Environ. Microbiol.">
        <title>At the nexus of three kingdoms: the genome of the mycorrhizal fungus Gigaspora margarita provides insights into plant, endobacterial and fungal interactions.</title>
        <authorList>
            <person name="Venice F."/>
            <person name="Ghignone S."/>
            <person name="Salvioli di Fossalunga A."/>
            <person name="Amselem J."/>
            <person name="Novero M."/>
            <person name="Xianan X."/>
            <person name="Sedzielewska Toro K."/>
            <person name="Morin E."/>
            <person name="Lipzen A."/>
            <person name="Grigoriev I.V."/>
            <person name="Henrissat B."/>
            <person name="Martin F.M."/>
            <person name="Bonfante P."/>
        </authorList>
    </citation>
    <scope>NUCLEOTIDE SEQUENCE [LARGE SCALE GENOMIC DNA]</scope>
    <source>
        <strain evidence="2 3">BEG34</strain>
    </source>
</reference>
<feature type="region of interest" description="Disordered" evidence="1">
    <location>
        <begin position="1"/>
        <end position="24"/>
    </location>
</feature>
<evidence type="ECO:0000256" key="1">
    <source>
        <dbReference type="SAM" id="MobiDB-lite"/>
    </source>
</evidence>
<name>A0A8H4AY03_GIGMA</name>
<dbReference type="AlphaFoldDB" id="A0A8H4AY03"/>
<dbReference type="OrthoDB" id="10620164at2759"/>
<comment type="caution">
    <text evidence="2">The sequence shown here is derived from an EMBL/GenBank/DDBJ whole genome shotgun (WGS) entry which is preliminary data.</text>
</comment>
<gene>
    <name evidence="2" type="ORF">F8M41_003826</name>
</gene>
<evidence type="ECO:0000313" key="3">
    <source>
        <dbReference type="Proteomes" id="UP000439903"/>
    </source>
</evidence>
<proteinExistence type="predicted"/>
<sequence>MKTKNSKTLANNKIQTTSKPAKSAKLQKEARYNYDDEVNSISELSQSSIIIPLRQLSLDLKLKNKSLTLMSKILFQEITLSRLLFAPTGHLLPALGSRINTQNDFTSCYQPSINPKITLLRKL</sequence>
<accession>A0A8H4AY03</accession>
<protein>
    <submittedName>
        <fullName evidence="2">Uncharacterized protein</fullName>
    </submittedName>
</protein>
<organism evidence="2 3">
    <name type="scientific">Gigaspora margarita</name>
    <dbReference type="NCBI Taxonomy" id="4874"/>
    <lineage>
        <taxon>Eukaryota</taxon>
        <taxon>Fungi</taxon>
        <taxon>Fungi incertae sedis</taxon>
        <taxon>Mucoromycota</taxon>
        <taxon>Glomeromycotina</taxon>
        <taxon>Glomeromycetes</taxon>
        <taxon>Diversisporales</taxon>
        <taxon>Gigasporaceae</taxon>
        <taxon>Gigaspora</taxon>
    </lineage>
</organism>